<reference evidence="3 4" key="1">
    <citation type="submission" date="2016-05" db="EMBL/GenBank/DDBJ databases">
        <title>Complete genome sequence of Rathayibacter tritici NCPPB 1953.</title>
        <authorList>
            <person name="Park J."/>
            <person name="Lee H.-H."/>
            <person name="Lee S.-W."/>
            <person name="Seo Y.-S."/>
        </authorList>
    </citation>
    <scope>NUCLEOTIDE SEQUENCE [LARGE SCALE GENOMIC DNA]</scope>
    <source>
        <strain evidence="3 4">NCPPB 1953</strain>
    </source>
</reference>
<dbReference type="OrthoDB" id="71751at2"/>
<feature type="region of interest" description="Disordered" evidence="1">
    <location>
        <begin position="1"/>
        <end position="20"/>
    </location>
</feature>
<keyword evidence="4" id="KW-1185">Reference proteome</keyword>
<evidence type="ECO:0000256" key="1">
    <source>
        <dbReference type="SAM" id="MobiDB-lite"/>
    </source>
</evidence>
<evidence type="ECO:0000259" key="2">
    <source>
        <dbReference type="Pfam" id="PF11160"/>
    </source>
</evidence>
<accession>A0A160KR19</accession>
<dbReference type="AlphaFoldDB" id="A0A160KR19"/>
<dbReference type="STRING" id="33888.A6122_0328"/>
<dbReference type="EMBL" id="CP015515">
    <property type="protein sequence ID" value="AND15488.1"/>
    <property type="molecule type" value="Genomic_DNA"/>
</dbReference>
<name>A0A160KR19_9MICO</name>
<dbReference type="Gene3D" id="2.30.30.1060">
    <property type="match status" value="1"/>
</dbReference>
<sequence length="65" mass="7442">MKKGDKISWNTSQGETHGELVEKKTKEFHFEGQKFNASDDDPYWIVQSDKTDAKAAHKESSLTKK</sequence>
<organism evidence="3 4">
    <name type="scientific">Rathayibacter tritici</name>
    <dbReference type="NCBI Taxonomy" id="33888"/>
    <lineage>
        <taxon>Bacteria</taxon>
        <taxon>Bacillati</taxon>
        <taxon>Actinomycetota</taxon>
        <taxon>Actinomycetes</taxon>
        <taxon>Micrococcales</taxon>
        <taxon>Microbacteriaceae</taxon>
        <taxon>Rathayibacter</taxon>
    </lineage>
</organism>
<evidence type="ECO:0000313" key="3">
    <source>
        <dbReference type="EMBL" id="AND15488.1"/>
    </source>
</evidence>
<dbReference type="Pfam" id="PF11160">
    <property type="entry name" value="Hva1_TUDOR"/>
    <property type="match status" value="1"/>
</dbReference>
<dbReference type="InterPro" id="IPR021331">
    <property type="entry name" value="Hva1_TUDOR"/>
</dbReference>
<proteinExistence type="predicted"/>
<protein>
    <recommendedName>
        <fullName evidence="2">Hypervirulence associated protein TUDOR domain-containing protein</fullName>
    </recommendedName>
</protein>
<gene>
    <name evidence="3" type="ORF">A6122_0328</name>
</gene>
<dbReference type="KEGG" id="rtn:A6122_0328"/>
<feature type="domain" description="Hypervirulence associated protein TUDOR" evidence="2">
    <location>
        <begin position="4"/>
        <end position="62"/>
    </location>
</feature>
<dbReference type="PATRIC" id="fig|33888.3.peg.378"/>
<evidence type="ECO:0000313" key="4">
    <source>
        <dbReference type="Proteomes" id="UP000077071"/>
    </source>
</evidence>
<dbReference type="Proteomes" id="UP000077071">
    <property type="component" value="Chromosome"/>
</dbReference>
<dbReference type="RefSeq" id="WP_068250835.1">
    <property type="nucleotide sequence ID" value="NZ_CP015515.1"/>
</dbReference>